<protein>
    <submittedName>
        <fullName evidence="3">Glycosyl transferase</fullName>
    </submittedName>
</protein>
<organism evidence="3 4">
    <name type="scientific">Pseudomonas fluorescens HK44</name>
    <dbReference type="NCBI Taxonomy" id="1042209"/>
    <lineage>
        <taxon>Bacteria</taxon>
        <taxon>Pseudomonadati</taxon>
        <taxon>Pseudomonadota</taxon>
        <taxon>Gammaproteobacteria</taxon>
        <taxon>Pseudomonadales</taxon>
        <taxon>Pseudomonadaceae</taxon>
        <taxon>Pseudomonas</taxon>
    </lineage>
</organism>
<dbReference type="OrthoDB" id="8742915at2"/>
<sequence>MKDDQPVVTVIIASYNHGPYIEQSILSVLNQTYSNIELLVIDDGSTDDSVKRIQRLQEQHSFDFRVQQNQGLTNTLNGAITRSKGSLIVPFGSDDIMLPERIATQVAYMDGKPEVGICAGNIELIDADGNLFPEKRQRRDVPFRRLDFDDMFLERKPYPPAPTLMIRREALEKVGGFDPNIRLEDLLIELKVTHAGYFIDGLNVLMARYRKHATNSYKNHRFMVDNILRSYALFSDHPLYDEVRYKFLNSMFLKTANRDRVLARELLAQIPFKAWSAKTWRGLGRLYFSPLEKN</sequence>
<accession>A0A010TCX6</accession>
<gene>
    <name evidence="3" type="ORF">HK44_026150</name>
</gene>
<comment type="caution">
    <text evidence="3">The sequence shown here is derived from an EMBL/GenBank/DDBJ whole genome shotgun (WGS) entry which is preliminary data.</text>
</comment>
<dbReference type="PANTHER" id="PTHR43685">
    <property type="entry name" value="GLYCOSYLTRANSFERASE"/>
    <property type="match status" value="1"/>
</dbReference>
<dbReference type="PATRIC" id="fig|1042209.11.peg.1793"/>
<dbReference type="GO" id="GO:0016740">
    <property type="term" value="F:transferase activity"/>
    <property type="evidence" value="ECO:0007669"/>
    <property type="project" value="UniProtKB-KW"/>
</dbReference>
<dbReference type="eggNOG" id="COG1215">
    <property type="taxonomic scope" value="Bacteria"/>
</dbReference>
<evidence type="ECO:0000259" key="2">
    <source>
        <dbReference type="Pfam" id="PF00535"/>
    </source>
</evidence>
<dbReference type="InterPro" id="IPR029044">
    <property type="entry name" value="Nucleotide-diphossugar_trans"/>
</dbReference>
<dbReference type="SUPFAM" id="SSF53448">
    <property type="entry name" value="Nucleotide-diphospho-sugar transferases"/>
    <property type="match status" value="1"/>
</dbReference>
<feature type="domain" description="Glycosyltransferase 2-like" evidence="2">
    <location>
        <begin position="9"/>
        <end position="174"/>
    </location>
</feature>
<keyword evidence="3" id="KW-0808">Transferase</keyword>
<dbReference type="EMBL" id="AFOY02000008">
    <property type="protein sequence ID" value="EXF95127.1"/>
    <property type="molecule type" value="Genomic_DNA"/>
</dbReference>
<dbReference type="PANTHER" id="PTHR43685:SF2">
    <property type="entry name" value="GLYCOSYLTRANSFERASE 2-LIKE DOMAIN-CONTAINING PROTEIN"/>
    <property type="match status" value="1"/>
</dbReference>
<evidence type="ECO:0000313" key="3">
    <source>
        <dbReference type="EMBL" id="EXF95127.1"/>
    </source>
</evidence>
<dbReference type="Gene3D" id="3.90.550.10">
    <property type="entry name" value="Spore Coat Polysaccharide Biosynthesis Protein SpsA, Chain A"/>
    <property type="match status" value="1"/>
</dbReference>
<dbReference type="RefSeq" id="WP_019691464.1">
    <property type="nucleotide sequence ID" value="NZ_AFOY02000008.1"/>
</dbReference>
<keyword evidence="1" id="KW-0472">Membrane</keyword>
<dbReference type="Proteomes" id="UP000022611">
    <property type="component" value="Unassembled WGS sequence"/>
</dbReference>
<dbReference type="InterPro" id="IPR050834">
    <property type="entry name" value="Glycosyltransf_2"/>
</dbReference>
<dbReference type="HOGENOM" id="CLU_025996_0_4_6"/>
<evidence type="ECO:0000256" key="1">
    <source>
        <dbReference type="ARBA" id="ARBA00022519"/>
    </source>
</evidence>
<name>A0A010TCX6_PSEFL</name>
<dbReference type="AlphaFoldDB" id="A0A010TCX6"/>
<dbReference type="Pfam" id="PF00535">
    <property type="entry name" value="Glycos_transf_2"/>
    <property type="match status" value="1"/>
</dbReference>
<reference evidence="3 4" key="1">
    <citation type="journal article" date="2011" name="J. Bacteriol.">
        <title>Draft genome sequence of the polycyclic aromatic hydrocarbon-degrading, genetically engineered bioluminescent bioreporter Pseudomonas fluorescens HK44.</title>
        <authorList>
            <person name="Chauhan A."/>
            <person name="Layton A.C."/>
            <person name="Williams D.E."/>
            <person name="Smartt A.E."/>
            <person name="Ripp S."/>
            <person name="Karpinets T.V."/>
            <person name="Brown S.D."/>
            <person name="Sayler G.S."/>
        </authorList>
    </citation>
    <scope>NUCLEOTIDE SEQUENCE [LARGE SCALE GENOMIC DNA]</scope>
    <source>
        <strain evidence="3 4">HK44</strain>
    </source>
</reference>
<proteinExistence type="predicted"/>
<keyword evidence="1" id="KW-1003">Cell membrane</keyword>
<keyword evidence="1" id="KW-0997">Cell inner membrane</keyword>
<evidence type="ECO:0000313" key="4">
    <source>
        <dbReference type="Proteomes" id="UP000022611"/>
    </source>
</evidence>
<dbReference type="InterPro" id="IPR001173">
    <property type="entry name" value="Glyco_trans_2-like"/>
</dbReference>